<accession>A0A133VGA0</accession>
<evidence type="ECO:0000313" key="4">
    <source>
        <dbReference type="Proteomes" id="UP000070263"/>
    </source>
</evidence>
<dbReference type="NCBIfam" id="NF005559">
    <property type="entry name" value="PRK07231.1"/>
    <property type="match status" value="1"/>
</dbReference>
<protein>
    <recommendedName>
        <fullName evidence="5">Short-chain dehydrogenase</fullName>
    </recommendedName>
</protein>
<evidence type="ECO:0008006" key="5">
    <source>
        <dbReference type="Google" id="ProtNLM"/>
    </source>
</evidence>
<comment type="similarity">
    <text evidence="1">Belongs to the short-chain dehydrogenases/reductases (SDR) family.</text>
</comment>
<dbReference type="FunFam" id="3.40.50.720:FF:000084">
    <property type="entry name" value="Short-chain dehydrogenase reductase"/>
    <property type="match status" value="1"/>
</dbReference>
<dbReference type="AlphaFoldDB" id="A0A133VGA0"/>
<dbReference type="CDD" id="cd05233">
    <property type="entry name" value="SDR_c"/>
    <property type="match status" value="1"/>
</dbReference>
<dbReference type="PANTHER" id="PTHR24321:SF11">
    <property type="entry name" value="BLR0893 PROTEIN"/>
    <property type="match status" value="1"/>
</dbReference>
<keyword evidence="2" id="KW-0560">Oxidoreductase</keyword>
<dbReference type="PANTHER" id="PTHR24321">
    <property type="entry name" value="DEHYDROGENASES, SHORT CHAIN"/>
    <property type="match status" value="1"/>
</dbReference>
<dbReference type="Gene3D" id="3.40.50.720">
    <property type="entry name" value="NAD(P)-binding Rossmann-like Domain"/>
    <property type="match status" value="1"/>
</dbReference>
<dbReference type="Proteomes" id="UP000070263">
    <property type="component" value="Unassembled WGS sequence"/>
</dbReference>
<name>A0A133VGA0_9EURY</name>
<dbReference type="GO" id="GO:0016491">
    <property type="term" value="F:oxidoreductase activity"/>
    <property type="evidence" value="ECO:0007669"/>
    <property type="project" value="UniProtKB-KW"/>
</dbReference>
<sequence>MTEGLLEGKVAIVTGASSGIGRATALRIAEEGGKVVVADVLADKGKETVEMVVENGGTGFFVETDVSDSEDVREMVRKTVDEYNRLDCAFNNAGIFGDMKPVAKYDEEDFSRILDVNIKGVFLCMKYEIQQMLEQDGGSIVNTSSVWGLVGGEDSSAYIASKHGVIGVTKAAALENADTNIRVNAVCPGVVETAMVEAIPDEISEALIAKEPIGRAGKPEEIAEAVVWLLSDRASFVTGETHVVDGGFTIS</sequence>
<evidence type="ECO:0000256" key="2">
    <source>
        <dbReference type="ARBA" id="ARBA00023002"/>
    </source>
</evidence>
<comment type="caution">
    <text evidence="3">The sequence shown here is derived from an EMBL/GenBank/DDBJ whole genome shotgun (WGS) entry which is preliminary data.</text>
</comment>
<reference evidence="3 4" key="1">
    <citation type="journal article" date="2016" name="Sci. Rep.">
        <title>Metabolic traits of an uncultured archaeal lineage -MSBL1- from brine pools of the Red Sea.</title>
        <authorList>
            <person name="Mwirichia R."/>
            <person name="Alam I."/>
            <person name="Rashid M."/>
            <person name="Vinu M."/>
            <person name="Ba-Alawi W."/>
            <person name="Anthony Kamau A."/>
            <person name="Kamanda Ngugi D."/>
            <person name="Goker M."/>
            <person name="Klenk H.P."/>
            <person name="Bajic V."/>
            <person name="Stingl U."/>
        </authorList>
    </citation>
    <scope>NUCLEOTIDE SEQUENCE [LARGE SCALE GENOMIC DNA]</scope>
    <source>
        <strain evidence="3">SCGC-AAA382A20</strain>
    </source>
</reference>
<organism evidence="3 4">
    <name type="scientific">candidate division MSBL1 archaeon SCGC-AAA382A20</name>
    <dbReference type="NCBI Taxonomy" id="1698280"/>
    <lineage>
        <taxon>Archaea</taxon>
        <taxon>Methanobacteriati</taxon>
        <taxon>Methanobacteriota</taxon>
        <taxon>candidate division MSBL1</taxon>
    </lineage>
</organism>
<gene>
    <name evidence="3" type="ORF">AKJ51_05025</name>
</gene>
<dbReference type="EMBL" id="LHYE01000094">
    <property type="protein sequence ID" value="KXB05454.1"/>
    <property type="molecule type" value="Genomic_DNA"/>
</dbReference>
<evidence type="ECO:0000313" key="3">
    <source>
        <dbReference type="EMBL" id="KXB05454.1"/>
    </source>
</evidence>
<dbReference type="PATRIC" id="fig|1698280.3.peg.72"/>
<dbReference type="Pfam" id="PF13561">
    <property type="entry name" value="adh_short_C2"/>
    <property type="match status" value="1"/>
</dbReference>
<dbReference type="PRINTS" id="PR00080">
    <property type="entry name" value="SDRFAMILY"/>
</dbReference>
<evidence type="ECO:0000256" key="1">
    <source>
        <dbReference type="ARBA" id="ARBA00006484"/>
    </source>
</evidence>
<proteinExistence type="inferred from homology"/>
<dbReference type="InterPro" id="IPR002347">
    <property type="entry name" value="SDR_fam"/>
</dbReference>
<keyword evidence="4" id="KW-1185">Reference proteome</keyword>
<dbReference type="SUPFAM" id="SSF51735">
    <property type="entry name" value="NAD(P)-binding Rossmann-fold domains"/>
    <property type="match status" value="1"/>
</dbReference>
<dbReference type="InterPro" id="IPR036291">
    <property type="entry name" value="NAD(P)-bd_dom_sf"/>
</dbReference>
<dbReference type="PRINTS" id="PR00081">
    <property type="entry name" value="GDHRDH"/>
</dbReference>